<evidence type="ECO:0000256" key="7">
    <source>
        <dbReference type="PIRNR" id="PIRNR000706"/>
    </source>
</evidence>
<protein>
    <submittedName>
        <fullName evidence="9">Aminoglycoside 3'-phosphotransferase</fullName>
    </submittedName>
</protein>
<evidence type="ECO:0000313" key="10">
    <source>
        <dbReference type="Proteomes" id="UP001501594"/>
    </source>
</evidence>
<dbReference type="PIRSF" id="PIRSF000706">
    <property type="entry name" value="Kanamycin_kin"/>
    <property type="match status" value="1"/>
</dbReference>
<dbReference type="CDD" id="cd05150">
    <property type="entry name" value="APH"/>
    <property type="match status" value="1"/>
</dbReference>
<feature type="domain" description="Aminoglycoside phosphotransferase" evidence="8">
    <location>
        <begin position="40"/>
        <end position="241"/>
    </location>
</feature>
<dbReference type="InterPro" id="IPR024165">
    <property type="entry name" value="Kan/Strep_kinase"/>
</dbReference>
<evidence type="ECO:0000259" key="8">
    <source>
        <dbReference type="Pfam" id="PF01636"/>
    </source>
</evidence>
<accession>A0ABP8E5G5</accession>
<keyword evidence="10" id="KW-1185">Reference proteome</keyword>
<evidence type="ECO:0000256" key="2">
    <source>
        <dbReference type="ARBA" id="ARBA00022679"/>
    </source>
</evidence>
<keyword evidence="2 7" id="KW-0808">Transferase</keyword>
<evidence type="ECO:0000256" key="4">
    <source>
        <dbReference type="ARBA" id="ARBA00022777"/>
    </source>
</evidence>
<comment type="similarity">
    <text evidence="1 7">Belongs to the aminoglycoside phosphotransferase family.</text>
</comment>
<proteinExistence type="inferred from homology"/>
<dbReference type="InterPro" id="IPR002575">
    <property type="entry name" value="Aminoglycoside_PTrfase"/>
</dbReference>
<evidence type="ECO:0000256" key="1">
    <source>
        <dbReference type="ARBA" id="ARBA00006219"/>
    </source>
</evidence>
<name>A0ABP8E5G5_9MICO</name>
<organism evidence="9 10">
    <name type="scientific">Frondihabitans peucedani</name>
    <dbReference type="NCBI Taxonomy" id="598626"/>
    <lineage>
        <taxon>Bacteria</taxon>
        <taxon>Bacillati</taxon>
        <taxon>Actinomycetota</taxon>
        <taxon>Actinomycetes</taxon>
        <taxon>Micrococcales</taxon>
        <taxon>Microbacteriaceae</taxon>
        <taxon>Frondihabitans</taxon>
    </lineage>
</organism>
<evidence type="ECO:0000313" key="9">
    <source>
        <dbReference type="EMBL" id="GAA4267329.1"/>
    </source>
</evidence>
<keyword evidence="3 7" id="KW-0547">Nucleotide-binding</keyword>
<evidence type="ECO:0000256" key="6">
    <source>
        <dbReference type="ARBA" id="ARBA00023251"/>
    </source>
</evidence>
<reference evidence="10" key="1">
    <citation type="journal article" date="2019" name="Int. J. Syst. Evol. Microbiol.">
        <title>The Global Catalogue of Microorganisms (GCM) 10K type strain sequencing project: providing services to taxonomists for standard genome sequencing and annotation.</title>
        <authorList>
            <consortium name="The Broad Institute Genomics Platform"/>
            <consortium name="The Broad Institute Genome Sequencing Center for Infectious Disease"/>
            <person name="Wu L."/>
            <person name="Ma J."/>
        </authorList>
    </citation>
    <scope>NUCLEOTIDE SEQUENCE [LARGE SCALE GENOMIC DNA]</scope>
    <source>
        <strain evidence="10">JCM 17442</strain>
    </source>
</reference>
<comment type="caution">
    <text evidence="9">The sequence shown here is derived from an EMBL/GenBank/DDBJ whole genome shotgun (WGS) entry which is preliminary data.</text>
</comment>
<dbReference type="Gene3D" id="3.30.200.20">
    <property type="entry name" value="Phosphorylase Kinase, domain 1"/>
    <property type="match status" value="1"/>
</dbReference>
<dbReference type="Gene3D" id="3.90.1200.10">
    <property type="match status" value="1"/>
</dbReference>
<dbReference type="Pfam" id="PF01636">
    <property type="entry name" value="APH"/>
    <property type="match status" value="1"/>
</dbReference>
<dbReference type="RefSeq" id="WP_344797528.1">
    <property type="nucleotide sequence ID" value="NZ_BAABAU010000004.1"/>
</dbReference>
<dbReference type="InterPro" id="IPR011009">
    <property type="entry name" value="Kinase-like_dom_sf"/>
</dbReference>
<keyword evidence="6 7" id="KW-0046">Antibiotic resistance</keyword>
<gene>
    <name evidence="9" type="ORF">GCM10022256_29410</name>
</gene>
<dbReference type="Proteomes" id="UP001501594">
    <property type="component" value="Unassembled WGS sequence"/>
</dbReference>
<keyword evidence="5 7" id="KW-0067">ATP-binding</keyword>
<evidence type="ECO:0000256" key="5">
    <source>
        <dbReference type="ARBA" id="ARBA00022840"/>
    </source>
</evidence>
<keyword evidence="4 7" id="KW-0418">Kinase</keyword>
<evidence type="ECO:0000256" key="3">
    <source>
        <dbReference type="ARBA" id="ARBA00022741"/>
    </source>
</evidence>
<sequence>METIQIPDDDDAIPVPGPIVAIAGDDMVRPVWINERGGVTFELGAGPSRRFAKWAPASAPDLDLAGEVARLRWAGAYARVPRVLAEGADSDGRWLVTAGLPGGSAVARRWREDPLLAVRASGVGLRRLHDTLPVDDCPFDWSVESRLARSEKWAASPDPALGDAPTVDRLVVCHGDPCVPNTLLLDDGTWSGHVDLDALGTADRWADLAIGTMSLGWNYGDGWEGEYFDAYGIDPDPGRIAYYRALWNAT</sequence>
<dbReference type="EMBL" id="BAABAU010000004">
    <property type="protein sequence ID" value="GAA4267329.1"/>
    <property type="molecule type" value="Genomic_DNA"/>
</dbReference>
<dbReference type="SUPFAM" id="SSF56112">
    <property type="entry name" value="Protein kinase-like (PK-like)"/>
    <property type="match status" value="1"/>
</dbReference>